<dbReference type="Proteomes" id="UP000636800">
    <property type="component" value="Chromosome 12"/>
</dbReference>
<protein>
    <submittedName>
        <fullName evidence="1">Uncharacterized protein</fullName>
    </submittedName>
</protein>
<dbReference type="PANTHER" id="PTHR37720">
    <property type="entry name" value="OS10G0481400 PROTEIN"/>
    <property type="match status" value="1"/>
</dbReference>
<name>A0A835UC19_VANPL</name>
<evidence type="ECO:0000313" key="2">
    <source>
        <dbReference type="Proteomes" id="UP000636800"/>
    </source>
</evidence>
<accession>A0A835UC19</accession>
<sequence>MISVLAQERLLGAVLGSAFVGVIVFEQRKGIHGSISDDKSIQIAKYEDGFPNSLALAYGDKCRTTEIRNDRFGTVGWKWYHSCGSKRSLKANCDRVGRARDKSTHRVLTTWRQFLGQINTFSVILFLFLGRKNRSFLVAISSSFVTGGTSPLSRSLQEEDDQEKNKAFGAFVFSILTLSFSHHSPGVALY</sequence>
<dbReference type="PANTHER" id="PTHR37720:SF2">
    <property type="entry name" value="OS10G0481400 PROTEIN"/>
    <property type="match status" value="1"/>
</dbReference>
<gene>
    <name evidence="1" type="ORF">HPP92_022576</name>
</gene>
<reference evidence="1 2" key="1">
    <citation type="journal article" date="2020" name="Nat. Food">
        <title>A phased Vanilla planifolia genome enables genetic improvement of flavour and production.</title>
        <authorList>
            <person name="Hasing T."/>
            <person name="Tang H."/>
            <person name="Brym M."/>
            <person name="Khazi F."/>
            <person name="Huang T."/>
            <person name="Chambers A.H."/>
        </authorList>
    </citation>
    <scope>NUCLEOTIDE SEQUENCE [LARGE SCALE GENOMIC DNA]</scope>
    <source>
        <tissue evidence="1">Leaf</tissue>
    </source>
</reference>
<comment type="caution">
    <text evidence="1">The sequence shown here is derived from an EMBL/GenBank/DDBJ whole genome shotgun (WGS) entry which is preliminary data.</text>
</comment>
<dbReference type="EMBL" id="JADCNL010000012">
    <property type="protein sequence ID" value="KAG0457419.1"/>
    <property type="molecule type" value="Genomic_DNA"/>
</dbReference>
<evidence type="ECO:0000313" key="1">
    <source>
        <dbReference type="EMBL" id="KAG0457419.1"/>
    </source>
</evidence>
<proteinExistence type="predicted"/>
<keyword evidence="2" id="KW-1185">Reference proteome</keyword>
<dbReference type="AlphaFoldDB" id="A0A835UC19"/>
<organism evidence="1 2">
    <name type="scientific">Vanilla planifolia</name>
    <name type="common">Vanilla</name>
    <dbReference type="NCBI Taxonomy" id="51239"/>
    <lineage>
        <taxon>Eukaryota</taxon>
        <taxon>Viridiplantae</taxon>
        <taxon>Streptophyta</taxon>
        <taxon>Embryophyta</taxon>
        <taxon>Tracheophyta</taxon>
        <taxon>Spermatophyta</taxon>
        <taxon>Magnoliopsida</taxon>
        <taxon>Liliopsida</taxon>
        <taxon>Asparagales</taxon>
        <taxon>Orchidaceae</taxon>
        <taxon>Vanilloideae</taxon>
        <taxon>Vanilleae</taxon>
        <taxon>Vanilla</taxon>
    </lineage>
</organism>